<comment type="caution">
    <text evidence="2">The sequence shown here is derived from an EMBL/GenBank/DDBJ whole genome shotgun (WGS) entry which is preliminary data.</text>
</comment>
<protein>
    <submittedName>
        <fullName evidence="2">Uncharacterized protein</fullName>
    </submittedName>
</protein>
<organism evidence="2 3">
    <name type="scientific">Actinocorallia libanotica</name>
    <dbReference type="NCBI Taxonomy" id="46162"/>
    <lineage>
        <taxon>Bacteria</taxon>
        <taxon>Bacillati</taxon>
        <taxon>Actinomycetota</taxon>
        <taxon>Actinomycetes</taxon>
        <taxon>Streptosporangiales</taxon>
        <taxon>Thermomonosporaceae</taxon>
        <taxon>Actinocorallia</taxon>
    </lineage>
</organism>
<evidence type="ECO:0000256" key="1">
    <source>
        <dbReference type="SAM" id="MobiDB-lite"/>
    </source>
</evidence>
<dbReference type="Proteomes" id="UP001500665">
    <property type="component" value="Unassembled WGS sequence"/>
</dbReference>
<gene>
    <name evidence="2" type="ORF">GCM10009550_76750</name>
</gene>
<name>A0ABN1S147_9ACTN</name>
<keyword evidence="3" id="KW-1185">Reference proteome</keyword>
<reference evidence="2 3" key="1">
    <citation type="journal article" date="2019" name="Int. J. Syst. Evol. Microbiol.">
        <title>The Global Catalogue of Microorganisms (GCM) 10K type strain sequencing project: providing services to taxonomists for standard genome sequencing and annotation.</title>
        <authorList>
            <consortium name="The Broad Institute Genomics Platform"/>
            <consortium name="The Broad Institute Genome Sequencing Center for Infectious Disease"/>
            <person name="Wu L."/>
            <person name="Ma J."/>
        </authorList>
    </citation>
    <scope>NUCLEOTIDE SEQUENCE [LARGE SCALE GENOMIC DNA]</scope>
    <source>
        <strain evidence="2 3">JCM 10696</strain>
    </source>
</reference>
<evidence type="ECO:0000313" key="2">
    <source>
        <dbReference type="EMBL" id="GAA0969723.1"/>
    </source>
</evidence>
<sequence length="302" mass="34632">MRQIRYMYLRELEVFRKLAPTYSSSSPTRPGVFYQLPENQYCAVEPNGKGWDYHYPSRSFEDEVLAADADRLCTATRELVRTLEDLVSQERDLSSHPYLRASHLPGAWWRASRREQIKQMRKQYQAEQRRLHNEVLAAYQLYDEQTSDLTPRREQAMAQCRMRRAAIGPYIPIPGEPRQPAWACRIEASDNRRKFVIWLPTLDTAEPTSPDPLLSDATPYRIQEALDRERAEHPSTIVQWGSETSRALSQQEDGTLTSEAATWKELTGVWIEEDPSPPPEGRRGSGGHGPSSTYGSDFGGSW</sequence>
<accession>A0ABN1S147</accession>
<evidence type="ECO:0000313" key="3">
    <source>
        <dbReference type="Proteomes" id="UP001500665"/>
    </source>
</evidence>
<feature type="region of interest" description="Disordered" evidence="1">
    <location>
        <begin position="270"/>
        <end position="302"/>
    </location>
</feature>
<dbReference type="EMBL" id="BAAAHH010000067">
    <property type="protein sequence ID" value="GAA0969723.1"/>
    <property type="molecule type" value="Genomic_DNA"/>
</dbReference>
<proteinExistence type="predicted"/>